<proteinExistence type="predicted"/>
<dbReference type="AlphaFoldDB" id="A0A7U4H701"/>
<sequence length="273" mass="31037">MVKVTQEQKRTLKKFVALGLELGTLGSYDIWEIHYLLTHTNPGIADNDRAPHPANTADEYGPYHAGSMMGVNLGTNGMWEIWHRARDIAADEAEKNEIDKMARSVFIQIAQLGAERHRLKVEDRWPGLLVEDEGGYAMTEHDPELRKWLIKDEDRRRGDFASRVCTTFLGAIRESPDGENLVCRGVLELAGIAYAHWKIEKRLAVTHTSIDWFPEDEREKGNWDYFDDWKDPQIGASRSWRGGDVAEALERFMAAYKNGIAPFPEAAKRLGAK</sequence>
<dbReference type="RefSeq" id="WP_038426010.1">
    <property type="nucleotide sequence ID" value="NZ_CP008885.1"/>
</dbReference>
<protein>
    <submittedName>
        <fullName evidence="1">Uncharacterized protein</fullName>
    </submittedName>
</protein>
<gene>
    <name evidence="1" type="ORF">GS08_08805</name>
</gene>
<dbReference type="Proteomes" id="UP000028505">
    <property type="component" value="Chromosome"/>
</dbReference>
<dbReference type="KEGG" id="blx:GS08_08805"/>
<organism evidence="1 2">
    <name type="scientific">Bifidobacterium longum</name>
    <dbReference type="NCBI Taxonomy" id="216816"/>
    <lineage>
        <taxon>Bacteria</taxon>
        <taxon>Bacillati</taxon>
        <taxon>Actinomycetota</taxon>
        <taxon>Actinomycetes</taxon>
        <taxon>Bifidobacteriales</taxon>
        <taxon>Bifidobacteriaceae</taxon>
        <taxon>Bifidobacterium</taxon>
    </lineage>
</organism>
<name>A0A7U4H701_BIFLN</name>
<accession>A0A7U4H701</accession>
<evidence type="ECO:0000313" key="1">
    <source>
        <dbReference type="EMBL" id="AIF91191.1"/>
    </source>
</evidence>
<reference evidence="1 2" key="1">
    <citation type="submission" date="2014-06" db="EMBL/GenBank/DDBJ databases">
        <authorList>
            <person name="Zhao X."/>
        </authorList>
    </citation>
    <scope>NUCLEOTIDE SEQUENCE [LARGE SCALE GENOMIC DNA]</scope>
    <source>
        <strain evidence="1 2">BXY01</strain>
    </source>
</reference>
<reference evidence="1 2" key="2">
    <citation type="submission" date="2014-07" db="EMBL/GenBank/DDBJ databases">
        <title>Bifidobacterium longum genome.</title>
        <authorList>
            <person name="Yuan J."/>
            <person name="Wei X."/>
            <person name="Li H."/>
            <person name="Liu W."/>
            <person name="Wang X."/>
        </authorList>
    </citation>
    <scope>NUCLEOTIDE SEQUENCE [LARGE SCALE GENOMIC DNA]</scope>
    <source>
        <strain evidence="1 2">BXY01</strain>
    </source>
</reference>
<evidence type="ECO:0000313" key="2">
    <source>
        <dbReference type="Proteomes" id="UP000028505"/>
    </source>
</evidence>
<dbReference type="EMBL" id="CP008885">
    <property type="protein sequence ID" value="AIF91191.1"/>
    <property type="molecule type" value="Genomic_DNA"/>
</dbReference>